<feature type="region of interest" description="Disordered" evidence="2">
    <location>
        <begin position="592"/>
        <end position="615"/>
    </location>
</feature>
<reference evidence="4 5" key="1">
    <citation type="journal article" date="2016" name="Nat. Commun.">
        <title>Thousands of microbial genomes shed light on interconnected biogeochemical processes in an aquifer system.</title>
        <authorList>
            <person name="Anantharaman K."/>
            <person name="Brown C.T."/>
            <person name="Hug L.A."/>
            <person name="Sharon I."/>
            <person name="Castelle C.J."/>
            <person name="Probst A.J."/>
            <person name="Thomas B.C."/>
            <person name="Singh A."/>
            <person name="Wilkins M.J."/>
            <person name="Karaoz U."/>
            <person name="Brodie E.L."/>
            <person name="Williams K.H."/>
            <person name="Hubbard S.S."/>
            <person name="Banfield J.F."/>
        </authorList>
    </citation>
    <scope>NUCLEOTIDE SEQUENCE [LARGE SCALE GENOMIC DNA]</scope>
</reference>
<evidence type="ECO:0000313" key="4">
    <source>
        <dbReference type="EMBL" id="OGG59591.1"/>
    </source>
</evidence>
<dbReference type="PANTHER" id="PTHR43977">
    <property type="entry name" value="STRUCTURAL MAINTENANCE OF CHROMOSOMES PROTEIN 3"/>
    <property type="match status" value="1"/>
</dbReference>
<dbReference type="InterPro" id="IPR027417">
    <property type="entry name" value="P-loop_NTPase"/>
</dbReference>
<feature type="compositionally biased region" description="Acidic residues" evidence="2">
    <location>
        <begin position="602"/>
        <end position="615"/>
    </location>
</feature>
<evidence type="ECO:0000313" key="5">
    <source>
        <dbReference type="Proteomes" id="UP000178042"/>
    </source>
</evidence>
<feature type="domain" description="RecF/RecN/SMC N-terminal" evidence="3">
    <location>
        <begin position="2"/>
        <end position="724"/>
    </location>
</feature>
<sequence length="739" mass="82330">MYLKSIELVGFKSFGKKTDISFASRISSIVGPNGSGKSNVAEAFRFVLGEQSMKSMRSKRGEDLIWGGSPTLPRSNRAGVKVVFDNSTRLLDLDFKEVVVERVVYRDGENEYLLNGTKVRLKDVIRLLAGANIGGSGYQIISQGEADRILNASPRERREMVEDALGLKLYQHKKAESERKLEETGVNIEKTKSLRREIAPHLNFLRGQVEKIEKAREMKSSLSSKLSEYLAREHSWIVSEDTRLLAEARAEEAELKKLGARASEVRGKRAGENNRELQELQSRIFEREHKVSESRRESEKLSRELGRAEGVAEANNVMVEQIVAVPHVRQFAREISDAISDVLRNDNLDSVRGFLAQIKDRIKAFVDGLSGSAPDTKEESQQQVTAIANSLEKVQKEEASLRDVLEALRTKITQVRDAGFTAERHLIELEASVREAQTKLSSVRGARANIATLRQRFEEEVREGIALVGTAIHDWEKAQIADGMNGDDRGSQEKLRREIERLKIKIEESGIGNGDAVVREFNQTKERNEFLGRELADLERSALSLKDIIAELEKTIDARFTEGLKEINSALKGFFLKLFGGGEAKLTVEEAKPHRKNAEENSLLDEEGVEEEDSFDEKEELYAGLSISVQLPRKKVRGLEVLSGGERALTSIALIFSMSQVNPPPFLVLDETDAALDEANSKRYADMIRELGDKSQLIVITHNRATMAAAGELYGVTMGSDGVSQLLSVKLEEAVAVAK</sequence>
<feature type="coiled-coil region" evidence="1">
    <location>
        <begin position="521"/>
        <end position="555"/>
    </location>
</feature>
<accession>A0A1F6DDY2</accession>
<dbReference type="EMBL" id="MFLD01000024">
    <property type="protein sequence ID" value="OGG59591.1"/>
    <property type="molecule type" value="Genomic_DNA"/>
</dbReference>
<evidence type="ECO:0000256" key="1">
    <source>
        <dbReference type="SAM" id="Coils"/>
    </source>
</evidence>
<keyword evidence="1" id="KW-0175">Coiled coil</keyword>
<proteinExistence type="predicted"/>
<feature type="coiled-coil region" evidence="1">
    <location>
        <begin position="377"/>
        <end position="411"/>
    </location>
</feature>
<dbReference type="InterPro" id="IPR003395">
    <property type="entry name" value="RecF/RecN/SMC_N"/>
</dbReference>
<protein>
    <recommendedName>
        <fullName evidence="3">RecF/RecN/SMC N-terminal domain-containing protein</fullName>
    </recommendedName>
</protein>
<evidence type="ECO:0000256" key="2">
    <source>
        <dbReference type="SAM" id="MobiDB-lite"/>
    </source>
</evidence>
<dbReference type="AlphaFoldDB" id="A0A1F6DDY2"/>
<gene>
    <name evidence="4" type="ORF">A3C86_03955</name>
</gene>
<dbReference type="SUPFAM" id="SSF52540">
    <property type="entry name" value="P-loop containing nucleoside triphosphate hydrolases"/>
    <property type="match status" value="1"/>
</dbReference>
<dbReference type="Proteomes" id="UP000178042">
    <property type="component" value="Unassembled WGS sequence"/>
</dbReference>
<dbReference type="Gene3D" id="3.40.50.300">
    <property type="entry name" value="P-loop containing nucleotide triphosphate hydrolases"/>
    <property type="match status" value="2"/>
</dbReference>
<organism evidence="4 5">
    <name type="scientific">Candidatus Kaiserbacteria bacterium RIFCSPHIGHO2_02_FULL_49_16</name>
    <dbReference type="NCBI Taxonomy" id="1798490"/>
    <lineage>
        <taxon>Bacteria</taxon>
        <taxon>Candidatus Kaiseribacteriota</taxon>
    </lineage>
</organism>
<comment type="caution">
    <text evidence="4">The sequence shown here is derived from an EMBL/GenBank/DDBJ whole genome shotgun (WGS) entry which is preliminary data.</text>
</comment>
<evidence type="ECO:0000259" key="3">
    <source>
        <dbReference type="Pfam" id="PF02463"/>
    </source>
</evidence>
<name>A0A1F6DDY2_9BACT</name>
<dbReference type="Pfam" id="PF02463">
    <property type="entry name" value="SMC_N"/>
    <property type="match status" value="1"/>
</dbReference>